<dbReference type="EMBL" id="LAZR01015593">
    <property type="protein sequence ID" value="KKM08242.1"/>
    <property type="molecule type" value="Genomic_DNA"/>
</dbReference>
<gene>
    <name evidence="1" type="ORF">LCGC14_1725820</name>
</gene>
<name>A0A0F9HYT3_9ZZZZ</name>
<reference evidence="1" key="1">
    <citation type="journal article" date="2015" name="Nature">
        <title>Complex archaea that bridge the gap between prokaryotes and eukaryotes.</title>
        <authorList>
            <person name="Spang A."/>
            <person name="Saw J.H."/>
            <person name="Jorgensen S.L."/>
            <person name="Zaremba-Niedzwiedzka K."/>
            <person name="Martijn J."/>
            <person name="Lind A.E."/>
            <person name="van Eijk R."/>
            <person name="Schleper C."/>
            <person name="Guy L."/>
            <person name="Ettema T.J."/>
        </authorList>
    </citation>
    <scope>NUCLEOTIDE SEQUENCE</scope>
</reference>
<sequence length="121" mass="13755">MWFLLVLMGLLLVACNPGPRYTEPPHPSWKERFQYCYYIVADPFGDRNTRHAWADSVEDLAGVRSKVRMLDVRVSPILGSLRDAGKARKDFYSPEVIWTVEDGSLEVIKRAHCGGEGETLE</sequence>
<proteinExistence type="predicted"/>
<protein>
    <submittedName>
        <fullName evidence="1">Uncharacterized protein</fullName>
    </submittedName>
</protein>
<evidence type="ECO:0000313" key="1">
    <source>
        <dbReference type="EMBL" id="KKM08242.1"/>
    </source>
</evidence>
<accession>A0A0F9HYT3</accession>
<comment type="caution">
    <text evidence="1">The sequence shown here is derived from an EMBL/GenBank/DDBJ whole genome shotgun (WGS) entry which is preliminary data.</text>
</comment>
<dbReference type="AlphaFoldDB" id="A0A0F9HYT3"/>
<organism evidence="1">
    <name type="scientific">marine sediment metagenome</name>
    <dbReference type="NCBI Taxonomy" id="412755"/>
    <lineage>
        <taxon>unclassified sequences</taxon>
        <taxon>metagenomes</taxon>
        <taxon>ecological metagenomes</taxon>
    </lineage>
</organism>